<comment type="caution">
    <text evidence="2">The sequence shown here is derived from an EMBL/GenBank/DDBJ whole genome shotgun (WGS) entry which is preliminary data.</text>
</comment>
<dbReference type="EMBL" id="BPRE01000005">
    <property type="protein sequence ID" value="GJE75286.1"/>
    <property type="molecule type" value="Genomic_DNA"/>
</dbReference>
<organism evidence="2 3">
    <name type="scientific">Methylorubrum suomiense</name>
    <dbReference type="NCBI Taxonomy" id="144191"/>
    <lineage>
        <taxon>Bacteria</taxon>
        <taxon>Pseudomonadati</taxon>
        <taxon>Pseudomonadota</taxon>
        <taxon>Alphaproteobacteria</taxon>
        <taxon>Hyphomicrobiales</taxon>
        <taxon>Methylobacteriaceae</taxon>
        <taxon>Methylorubrum</taxon>
    </lineage>
</organism>
<proteinExistence type="predicted"/>
<sequence length="237" mass="26151">MTASIGDRPVNPLTIGKSQTCAPGRRRPRGVVFSAPPLRASPCRFRYDRPPGRRRRVGCTRARRPTHPTESFWRSWRRGLTPLPHLDVVQWAEAFRKLSKEFSNGGKFITARVEVTRGPMLWATVLRRLRAGDRADAADAILMWNRPAVLIPRRQAAARRRWRKRSTRRRAGSSASSAARTGSPRASSGHSTLSGQHRSQGARASASPDRPDRAPGPADPLPPPLPESAVIGVTAMP</sequence>
<feature type="compositionally biased region" description="Basic residues" evidence="1">
    <location>
        <begin position="156"/>
        <end position="171"/>
    </location>
</feature>
<dbReference type="Proteomes" id="UP001055093">
    <property type="component" value="Unassembled WGS sequence"/>
</dbReference>
<keyword evidence="3" id="KW-1185">Reference proteome</keyword>
<gene>
    <name evidence="2" type="ORF">BGCPKDLD_1870</name>
</gene>
<protein>
    <submittedName>
        <fullName evidence="2">Uncharacterized protein</fullName>
    </submittedName>
</protein>
<evidence type="ECO:0000256" key="1">
    <source>
        <dbReference type="SAM" id="MobiDB-lite"/>
    </source>
</evidence>
<name>A0ABQ4USH7_9HYPH</name>
<feature type="region of interest" description="Disordered" evidence="1">
    <location>
        <begin position="155"/>
        <end position="237"/>
    </location>
</feature>
<feature type="compositionally biased region" description="Polar residues" evidence="1">
    <location>
        <begin position="189"/>
        <end position="199"/>
    </location>
</feature>
<feature type="compositionally biased region" description="Low complexity" evidence="1">
    <location>
        <begin position="172"/>
        <end position="188"/>
    </location>
</feature>
<reference evidence="2" key="1">
    <citation type="journal article" date="2021" name="Front. Microbiol.">
        <title>Comprehensive Comparative Genomics and Phenotyping of Methylobacterium Species.</title>
        <authorList>
            <person name="Alessa O."/>
            <person name="Ogura Y."/>
            <person name="Fujitani Y."/>
            <person name="Takami H."/>
            <person name="Hayashi T."/>
            <person name="Sahin N."/>
            <person name="Tani A."/>
        </authorList>
    </citation>
    <scope>NUCLEOTIDE SEQUENCE</scope>
    <source>
        <strain evidence="2">DSM 14458</strain>
    </source>
</reference>
<accession>A0ABQ4USH7</accession>
<evidence type="ECO:0000313" key="3">
    <source>
        <dbReference type="Proteomes" id="UP001055093"/>
    </source>
</evidence>
<reference evidence="2" key="2">
    <citation type="submission" date="2021-08" db="EMBL/GenBank/DDBJ databases">
        <authorList>
            <person name="Tani A."/>
            <person name="Ola A."/>
            <person name="Ogura Y."/>
            <person name="Katsura K."/>
            <person name="Hayashi T."/>
        </authorList>
    </citation>
    <scope>NUCLEOTIDE SEQUENCE</scope>
    <source>
        <strain evidence="2">DSM 14458</strain>
    </source>
</reference>
<feature type="region of interest" description="Disordered" evidence="1">
    <location>
        <begin position="1"/>
        <end position="29"/>
    </location>
</feature>
<feature type="compositionally biased region" description="Pro residues" evidence="1">
    <location>
        <begin position="217"/>
        <end position="226"/>
    </location>
</feature>
<evidence type="ECO:0000313" key="2">
    <source>
        <dbReference type="EMBL" id="GJE75286.1"/>
    </source>
</evidence>